<dbReference type="InterPro" id="IPR029055">
    <property type="entry name" value="Ntn_hydrolases_N"/>
</dbReference>
<reference evidence="5 6" key="1">
    <citation type="submission" date="2019-03" db="EMBL/GenBank/DDBJ databases">
        <title>Genomic Encyclopedia of Type Strains, Phase IV (KMG-IV): sequencing the most valuable type-strain genomes for metagenomic binning, comparative biology and taxonomic classification.</title>
        <authorList>
            <person name="Goeker M."/>
        </authorList>
    </citation>
    <scope>NUCLEOTIDE SEQUENCE [LARGE SCALE GENOMIC DNA]</scope>
    <source>
        <strain evidence="5 6">DSM 102969</strain>
    </source>
</reference>
<keyword evidence="6" id="KW-1185">Reference proteome</keyword>
<dbReference type="Gene3D" id="3.40.50.620">
    <property type="entry name" value="HUPs"/>
    <property type="match status" value="2"/>
</dbReference>
<evidence type="ECO:0000256" key="1">
    <source>
        <dbReference type="ARBA" id="ARBA00005187"/>
    </source>
</evidence>
<dbReference type="PROSITE" id="PS51278">
    <property type="entry name" value="GATASE_TYPE_2"/>
    <property type="match status" value="1"/>
</dbReference>
<evidence type="ECO:0000259" key="4">
    <source>
        <dbReference type="PROSITE" id="PS51278"/>
    </source>
</evidence>
<comment type="catalytic activity">
    <reaction evidence="3">
        <text>L-aspartate + L-glutamine + ATP + H2O = L-asparagine + L-glutamate + AMP + diphosphate + H(+)</text>
        <dbReference type="Rhea" id="RHEA:12228"/>
        <dbReference type="ChEBI" id="CHEBI:15377"/>
        <dbReference type="ChEBI" id="CHEBI:15378"/>
        <dbReference type="ChEBI" id="CHEBI:29985"/>
        <dbReference type="ChEBI" id="CHEBI:29991"/>
        <dbReference type="ChEBI" id="CHEBI:30616"/>
        <dbReference type="ChEBI" id="CHEBI:33019"/>
        <dbReference type="ChEBI" id="CHEBI:58048"/>
        <dbReference type="ChEBI" id="CHEBI:58359"/>
        <dbReference type="ChEBI" id="CHEBI:456215"/>
        <dbReference type="EC" id="6.3.5.4"/>
    </reaction>
</comment>
<dbReference type="InterPro" id="IPR051786">
    <property type="entry name" value="ASN_synthetase/amidase"/>
</dbReference>
<dbReference type="EC" id="6.3.5.4" evidence="2"/>
<dbReference type="InterPro" id="IPR014729">
    <property type="entry name" value="Rossmann-like_a/b/a_fold"/>
</dbReference>
<evidence type="ECO:0000313" key="6">
    <source>
        <dbReference type="Proteomes" id="UP000294547"/>
    </source>
</evidence>
<gene>
    <name evidence="5" type="ORF">EDD54_2109</name>
</gene>
<sequence length="648" mass="70400">MAIAGSCLLDGDWRAPPDIERSLAAMTLGAGSTRSRARTHRVGAAVFGQCDHGLVSARIADGRSILAALDGRLDNRGELLSLLREDGVSPSANDCDIVLSAYARWGEDFPDRLIGDFACAIWDASARSLLLARDAIGARPLFYWHDRDGLFFATEPRGLFAQPAIPKTIDAEWVARSLAAVPQKPGAGFYRGIARVMQGHAMRVAGGSGGGIQSGTGGLLQRRHWRPETLAPIRFARDADYADGLRSMLDTAVRDRIAGHAAVGGHLSAGLDSASVTASAARQLHARGLRLTAFTATPGSEIDPADYPGRLVDEGPLAALTAAAFPNIDHVCVSTLASPLFDAVDRANFAVDEPVWAPINHIWADAISDEARRRGLGVLLIGQAGNVTISYDGNGWLVDLCRQRRWGEAFRQLRALAARGANWPSLINRYLIAQLPTPVRARLRALMGRPELALREMSLIRPEFAARLHVVEEARDLAGDVNNLDRGDTDLRVLMLQTFDLAMFGRAAKRRFGIELLDPTADRRLVEYCLAIPQEQFLRDGEQRALIRRAMSGVLPPAVLNEPRRALQAADWHVAMGAARDEIAREIERLAHSPLASEALDLPRMRRMLADWPTGGWGSRAVRYPYAIGLARGLAVGRFIRQVEGGNA</sequence>
<evidence type="ECO:0000256" key="3">
    <source>
        <dbReference type="ARBA" id="ARBA00048741"/>
    </source>
</evidence>
<dbReference type="Pfam" id="PF13537">
    <property type="entry name" value="GATase_7"/>
    <property type="match status" value="1"/>
</dbReference>
<dbReference type="SUPFAM" id="SSF56235">
    <property type="entry name" value="N-terminal nucleophile aminohydrolases (Ntn hydrolases)"/>
    <property type="match status" value="1"/>
</dbReference>
<dbReference type="RefSeq" id="WP_165644407.1">
    <property type="nucleotide sequence ID" value="NZ_BSPM01000004.1"/>
</dbReference>
<dbReference type="SUPFAM" id="SSF52402">
    <property type="entry name" value="Adenine nucleotide alpha hydrolases-like"/>
    <property type="match status" value="1"/>
</dbReference>
<dbReference type="Proteomes" id="UP000294547">
    <property type="component" value="Unassembled WGS sequence"/>
</dbReference>
<accession>A0A4V3CW72</accession>
<name>A0A4V3CW72_9HYPH</name>
<evidence type="ECO:0000313" key="5">
    <source>
        <dbReference type="EMBL" id="TDP85258.1"/>
    </source>
</evidence>
<protein>
    <recommendedName>
        <fullName evidence="2">asparagine synthase (glutamine-hydrolyzing)</fullName>
        <ecNumber evidence="2">6.3.5.4</ecNumber>
    </recommendedName>
</protein>
<comment type="pathway">
    <text evidence="1">Amino-acid biosynthesis; L-asparagine biosynthesis; L-asparagine from L-aspartate (L-Gln route): step 1/1.</text>
</comment>
<feature type="domain" description="Glutamine amidotransferase type-2" evidence="4">
    <location>
        <begin position="1"/>
        <end position="207"/>
    </location>
</feature>
<dbReference type="PANTHER" id="PTHR43284">
    <property type="entry name" value="ASPARAGINE SYNTHETASE (GLUTAMINE-HYDROLYZING)"/>
    <property type="match status" value="1"/>
</dbReference>
<proteinExistence type="predicted"/>
<organism evidence="5 6">
    <name type="scientific">Oharaeibacter diazotrophicus</name>
    <dbReference type="NCBI Taxonomy" id="1920512"/>
    <lineage>
        <taxon>Bacteria</taxon>
        <taxon>Pseudomonadati</taxon>
        <taxon>Pseudomonadota</taxon>
        <taxon>Alphaproteobacteria</taxon>
        <taxon>Hyphomicrobiales</taxon>
        <taxon>Pleomorphomonadaceae</taxon>
        <taxon>Oharaeibacter</taxon>
    </lineage>
</organism>
<dbReference type="AlphaFoldDB" id="A0A4V3CW72"/>
<comment type="caution">
    <text evidence="5">The sequence shown here is derived from an EMBL/GenBank/DDBJ whole genome shotgun (WGS) entry which is preliminary data.</text>
</comment>
<dbReference type="InterPro" id="IPR001962">
    <property type="entry name" value="Asn_synthase"/>
</dbReference>
<dbReference type="PANTHER" id="PTHR43284:SF1">
    <property type="entry name" value="ASPARAGINE SYNTHETASE"/>
    <property type="match status" value="1"/>
</dbReference>
<dbReference type="EMBL" id="SNXY01000007">
    <property type="protein sequence ID" value="TDP85258.1"/>
    <property type="molecule type" value="Genomic_DNA"/>
</dbReference>
<dbReference type="GO" id="GO:0004066">
    <property type="term" value="F:asparagine synthase (glutamine-hydrolyzing) activity"/>
    <property type="evidence" value="ECO:0007669"/>
    <property type="project" value="UniProtKB-EC"/>
</dbReference>
<dbReference type="GO" id="GO:0006529">
    <property type="term" value="P:asparagine biosynthetic process"/>
    <property type="evidence" value="ECO:0007669"/>
    <property type="project" value="InterPro"/>
</dbReference>
<dbReference type="Pfam" id="PF00733">
    <property type="entry name" value="Asn_synthase"/>
    <property type="match status" value="1"/>
</dbReference>
<dbReference type="InterPro" id="IPR017932">
    <property type="entry name" value="GATase_2_dom"/>
</dbReference>
<dbReference type="Gene3D" id="3.60.20.10">
    <property type="entry name" value="Glutamine Phosphoribosylpyrophosphate, subunit 1, domain 1"/>
    <property type="match status" value="1"/>
</dbReference>
<evidence type="ECO:0000256" key="2">
    <source>
        <dbReference type="ARBA" id="ARBA00012737"/>
    </source>
</evidence>